<dbReference type="EMBL" id="BMQB01000001">
    <property type="protein sequence ID" value="GGJ74566.1"/>
    <property type="molecule type" value="Genomic_DNA"/>
</dbReference>
<reference evidence="1" key="2">
    <citation type="submission" date="2020-09" db="EMBL/GenBank/DDBJ databases">
        <authorList>
            <person name="Sun Q."/>
            <person name="Ohkuma M."/>
        </authorList>
    </citation>
    <scope>NUCLEOTIDE SEQUENCE</scope>
    <source>
        <strain evidence="1">JCM 3090</strain>
    </source>
</reference>
<dbReference type="RefSeq" id="WP_189167969.1">
    <property type="nucleotide sequence ID" value="NZ_BMQB01000001.1"/>
</dbReference>
<organism evidence="1 2">
    <name type="scientific">Pilimelia anulata</name>
    <dbReference type="NCBI Taxonomy" id="53371"/>
    <lineage>
        <taxon>Bacteria</taxon>
        <taxon>Bacillati</taxon>
        <taxon>Actinomycetota</taxon>
        <taxon>Actinomycetes</taxon>
        <taxon>Micromonosporales</taxon>
        <taxon>Micromonosporaceae</taxon>
        <taxon>Pilimelia</taxon>
    </lineage>
</organism>
<keyword evidence="2" id="KW-1185">Reference proteome</keyword>
<sequence length="134" mass="13879">MAAGAAETRAGVVLCRGCCCGSPAKHPDVDHDAELADLRALAAGHPELVALRLSECLGPCAEANVLVVKPSRLGRRRGGRATWFSALDVDARDALGGWLRAGGPGRAALPPLLAARRIERPRNRSLTAAGAELA</sequence>
<dbReference type="Proteomes" id="UP000649739">
    <property type="component" value="Unassembled WGS sequence"/>
</dbReference>
<evidence type="ECO:0000313" key="2">
    <source>
        <dbReference type="Proteomes" id="UP000649739"/>
    </source>
</evidence>
<protein>
    <recommendedName>
        <fullName evidence="3">(2Fe-2S) ferredoxin domain-containing protein</fullName>
    </recommendedName>
</protein>
<comment type="caution">
    <text evidence="1">The sequence shown here is derived from an EMBL/GenBank/DDBJ whole genome shotgun (WGS) entry which is preliminary data.</text>
</comment>
<reference evidence="1" key="1">
    <citation type="journal article" date="2014" name="Int. J. Syst. Evol. Microbiol.">
        <title>Complete genome sequence of Corynebacterium casei LMG S-19264T (=DSM 44701T), isolated from a smear-ripened cheese.</title>
        <authorList>
            <consortium name="US DOE Joint Genome Institute (JGI-PGF)"/>
            <person name="Walter F."/>
            <person name="Albersmeier A."/>
            <person name="Kalinowski J."/>
            <person name="Ruckert C."/>
        </authorList>
    </citation>
    <scope>NUCLEOTIDE SEQUENCE</scope>
    <source>
        <strain evidence="1">JCM 3090</strain>
    </source>
</reference>
<name>A0A8J3B5Z5_9ACTN</name>
<evidence type="ECO:0000313" key="1">
    <source>
        <dbReference type="EMBL" id="GGJ74566.1"/>
    </source>
</evidence>
<gene>
    <name evidence="1" type="ORF">GCM10010123_00720</name>
</gene>
<dbReference type="AlphaFoldDB" id="A0A8J3B5Z5"/>
<proteinExistence type="predicted"/>
<evidence type="ECO:0008006" key="3">
    <source>
        <dbReference type="Google" id="ProtNLM"/>
    </source>
</evidence>
<accession>A0A8J3B5Z5</accession>